<feature type="compositionally biased region" description="Gly residues" evidence="1">
    <location>
        <begin position="400"/>
        <end position="412"/>
    </location>
</feature>
<dbReference type="GO" id="GO:0005634">
    <property type="term" value="C:nucleus"/>
    <property type="evidence" value="ECO:0007669"/>
    <property type="project" value="TreeGrafter"/>
</dbReference>
<feature type="compositionally biased region" description="Polar residues" evidence="1">
    <location>
        <begin position="426"/>
        <end position="439"/>
    </location>
</feature>
<dbReference type="AlphaFoldDB" id="A0A6A6R886"/>
<reference evidence="3" key="1">
    <citation type="journal article" date="2020" name="Stud. Mycol.">
        <title>101 Dothideomycetes genomes: a test case for predicting lifestyles and emergence of pathogens.</title>
        <authorList>
            <person name="Haridas S."/>
            <person name="Albert R."/>
            <person name="Binder M."/>
            <person name="Bloem J."/>
            <person name="Labutti K."/>
            <person name="Salamov A."/>
            <person name="Andreopoulos B."/>
            <person name="Baker S."/>
            <person name="Barry K."/>
            <person name="Bills G."/>
            <person name="Bluhm B."/>
            <person name="Cannon C."/>
            <person name="Castanera R."/>
            <person name="Culley D."/>
            <person name="Daum C."/>
            <person name="Ezra D."/>
            <person name="Gonzalez J."/>
            <person name="Henrissat B."/>
            <person name="Kuo A."/>
            <person name="Liang C."/>
            <person name="Lipzen A."/>
            <person name="Lutzoni F."/>
            <person name="Magnuson J."/>
            <person name="Mondo S."/>
            <person name="Nolan M."/>
            <person name="Ohm R."/>
            <person name="Pangilinan J."/>
            <person name="Park H.-J."/>
            <person name="Ramirez L."/>
            <person name="Alfaro M."/>
            <person name="Sun H."/>
            <person name="Tritt A."/>
            <person name="Yoshinaga Y."/>
            <person name="Zwiers L.-H."/>
            <person name="Turgeon B."/>
            <person name="Goodwin S."/>
            <person name="Spatafora J."/>
            <person name="Crous P."/>
            <person name="Grigoriev I."/>
        </authorList>
    </citation>
    <scope>NUCLEOTIDE SEQUENCE</scope>
    <source>
        <strain evidence="3">CBS 269.34</strain>
    </source>
</reference>
<feature type="region of interest" description="Disordered" evidence="1">
    <location>
        <begin position="666"/>
        <end position="711"/>
    </location>
</feature>
<organism evidence="3 4">
    <name type="scientific">Lophium mytilinum</name>
    <dbReference type="NCBI Taxonomy" id="390894"/>
    <lineage>
        <taxon>Eukaryota</taxon>
        <taxon>Fungi</taxon>
        <taxon>Dikarya</taxon>
        <taxon>Ascomycota</taxon>
        <taxon>Pezizomycotina</taxon>
        <taxon>Dothideomycetes</taxon>
        <taxon>Pleosporomycetidae</taxon>
        <taxon>Mytilinidiales</taxon>
        <taxon>Mytilinidiaceae</taxon>
        <taxon>Lophium</taxon>
    </lineage>
</organism>
<dbReference type="Proteomes" id="UP000799750">
    <property type="component" value="Unassembled WGS sequence"/>
</dbReference>
<dbReference type="GO" id="GO:0006396">
    <property type="term" value="P:RNA processing"/>
    <property type="evidence" value="ECO:0007669"/>
    <property type="project" value="InterPro"/>
</dbReference>
<dbReference type="SUPFAM" id="SSF109905">
    <property type="entry name" value="Surp module (SWAP domain)"/>
    <property type="match status" value="1"/>
</dbReference>
<gene>
    <name evidence="3" type="ORF">BU16DRAFT_522828</name>
</gene>
<proteinExistence type="predicted"/>
<dbReference type="EMBL" id="MU004183">
    <property type="protein sequence ID" value="KAF2499963.1"/>
    <property type="molecule type" value="Genomic_DNA"/>
</dbReference>
<name>A0A6A6R886_9PEZI</name>
<feature type="domain" description="SURP motif" evidence="2">
    <location>
        <begin position="456"/>
        <end position="508"/>
    </location>
</feature>
<feature type="compositionally biased region" description="Polar residues" evidence="1">
    <location>
        <begin position="147"/>
        <end position="157"/>
    </location>
</feature>
<feature type="region of interest" description="Disordered" evidence="1">
    <location>
        <begin position="67"/>
        <end position="187"/>
    </location>
</feature>
<dbReference type="PANTHER" id="PTHR23140">
    <property type="entry name" value="RNA PROCESSING PROTEIN LD23810P"/>
    <property type="match status" value="1"/>
</dbReference>
<feature type="region of interest" description="Disordered" evidence="1">
    <location>
        <begin position="1"/>
        <end position="41"/>
    </location>
</feature>
<feature type="compositionally biased region" description="Gly residues" evidence="1">
    <location>
        <begin position="364"/>
        <end position="377"/>
    </location>
</feature>
<feature type="compositionally biased region" description="Basic and acidic residues" evidence="1">
    <location>
        <begin position="158"/>
        <end position="169"/>
    </location>
</feature>
<feature type="compositionally biased region" description="Basic and acidic residues" evidence="1">
    <location>
        <begin position="22"/>
        <end position="40"/>
    </location>
</feature>
<accession>A0A6A6R886</accession>
<dbReference type="Pfam" id="PF01805">
    <property type="entry name" value="Surp"/>
    <property type="match status" value="1"/>
</dbReference>
<dbReference type="GO" id="GO:0003723">
    <property type="term" value="F:RNA binding"/>
    <property type="evidence" value="ECO:0007669"/>
    <property type="project" value="InterPro"/>
</dbReference>
<dbReference type="OrthoDB" id="377209at2759"/>
<dbReference type="PANTHER" id="PTHR23140:SF0">
    <property type="entry name" value="U2 SNRNP-ASSOCIATED SURP MOTIF-CONTAINING PROTEIN"/>
    <property type="match status" value="1"/>
</dbReference>
<dbReference type="InterPro" id="IPR051485">
    <property type="entry name" value="SR-CTD_assoc_factor"/>
</dbReference>
<feature type="compositionally biased region" description="Basic and acidic residues" evidence="1">
    <location>
        <begin position="1"/>
        <end position="12"/>
    </location>
</feature>
<feature type="compositionally biased region" description="Polar residues" evidence="1">
    <location>
        <begin position="678"/>
        <end position="692"/>
    </location>
</feature>
<feature type="compositionally biased region" description="Low complexity" evidence="1">
    <location>
        <begin position="387"/>
        <end position="399"/>
    </location>
</feature>
<feature type="region of interest" description="Disordered" evidence="1">
    <location>
        <begin position="834"/>
        <end position="865"/>
    </location>
</feature>
<dbReference type="InterPro" id="IPR000061">
    <property type="entry name" value="Surp"/>
</dbReference>
<evidence type="ECO:0000313" key="3">
    <source>
        <dbReference type="EMBL" id="KAF2499963.1"/>
    </source>
</evidence>
<evidence type="ECO:0000313" key="4">
    <source>
        <dbReference type="Proteomes" id="UP000799750"/>
    </source>
</evidence>
<sequence length="890" mass="99706">MLDRDDVPDHIRNKLSAPVRKTAFERNKEEAEAKRRRDEAETAEVLKMFQEDHGVAAEDVPLPTIEAGFGNGGFLRQSMAPKHYGRGSSKISRPPDPPPPPTQSLRPPRKRQHTDEEDDVLSFYESNKKGKSASSEPMSRNGLRDASWQSSDNSKAQSRSDKQKVKVYDSEGNSDYSEPDPNEPKPVISVWNIPHDMENKMLTDTIDKLVPKEHETEDISLIVPINPNPTPGKRKTKFAEVRMARGTSTNELDNIARALNGKYVGWGHYIRASRKTLDGPDVANDAKSLYPFGAVIKHPGKGNGGYRGGDYGGNRGGGYGDNRGGGYGDNRESGYSNNRGPGYNDNRGGSHGNRGGSHGDNRGGNHGNRGGSYGDNRGGNHDNQGQGYNDNRGSGYDNNRGGGSRGGRGGPHGALHQNVSRGDGQPNYQNTSRRNSQDFSKVEVKVTPPTDLQQIRLIHETVENVLTHGVEFEALLMSHSDVQKQEKWAWIWDARSVGGVWYRYRLWELHARLRRPSDPYLRRRSVESSIQAIYNDGPSWVAPKDVLKFEFVTDISEFKHDPEFHESELDSEDDEDGRRRSFNKGKGPPPEDHLHPERDWLEPLAKAEFTWLLARLPTEITKLRNGDVARVTGFALKHVKRGKEEIVDMLILNVEKPFCFSAANTNPKATTEAHSRSTEPLPTNTDNPSSEPGQVKQYPMDAPSPVNQPTEPIDVSSAKRIGLTLILDLCLASSNYANPVHLNSWVYPSLIEEKLKSSKVFAHLGRLDRDLGWGKLRAQRWKAAIAETINSWKEHKIFTDPTYQAFKKQFENPPLTAREREEVQAAERARMAARRGKVEIRGTMAEESEDGEWSEGGRASAERRQKSVDYVEYAVPQKNPKLKKRKMTVW</sequence>
<dbReference type="Gene3D" id="1.10.10.790">
    <property type="entry name" value="Surp module"/>
    <property type="match status" value="1"/>
</dbReference>
<evidence type="ECO:0000256" key="1">
    <source>
        <dbReference type="SAM" id="MobiDB-lite"/>
    </source>
</evidence>
<evidence type="ECO:0000259" key="2">
    <source>
        <dbReference type="Pfam" id="PF01805"/>
    </source>
</evidence>
<protein>
    <recommendedName>
        <fullName evidence="2">SURP motif domain-containing protein</fullName>
    </recommendedName>
</protein>
<dbReference type="InterPro" id="IPR035967">
    <property type="entry name" value="SWAP/Surp_sf"/>
</dbReference>
<feature type="region of interest" description="Disordered" evidence="1">
    <location>
        <begin position="322"/>
        <end position="443"/>
    </location>
</feature>
<feature type="region of interest" description="Disordered" evidence="1">
    <location>
        <begin position="563"/>
        <end position="597"/>
    </location>
</feature>
<keyword evidence="4" id="KW-1185">Reference proteome</keyword>